<evidence type="ECO:0000313" key="1">
    <source>
        <dbReference type="EMBL" id="KAK7243001.1"/>
    </source>
</evidence>
<dbReference type="InterPro" id="IPR008586">
    <property type="entry name" value="DUF868_pln"/>
</dbReference>
<gene>
    <name evidence="1" type="ORF">RIF29_37783</name>
</gene>
<evidence type="ECO:0000313" key="2">
    <source>
        <dbReference type="Proteomes" id="UP001372338"/>
    </source>
</evidence>
<accession>A0AAN9HNB5</accession>
<sequence length="306" mass="34193">MKDFPSCFGENGVQVADSCSSSTTRAAQNVVTCIYQCKLRGSSSSCLITVSWTKTLMGPGLSVGIDELLGNHCICKVDIKPWLFSKRKGSKSLEVDKSSKIDILWDLSCAKFGSGPEPLQGFYLAVVFNQDIMLLLGDLKKEACMKIDSDYYDCSDDAVFIAKREHIFGKKFYGAKAQFCDKGQVHDVRIECDTLGLNDDSCLLIRIDSKTVMQVKQLKWKFRGNHTILVDGIPVDVFWDVHNWLFGNAMGNAVFMFQTCISTEKLWAGEYVSDPSVLTLAYSQQFKDSQLQGLGFSLILNAWRNE</sequence>
<dbReference type="EMBL" id="JAYWIO010000008">
    <property type="protein sequence ID" value="KAK7243001.1"/>
    <property type="molecule type" value="Genomic_DNA"/>
</dbReference>
<protein>
    <recommendedName>
        <fullName evidence="3">DUF868 domain-containing protein</fullName>
    </recommendedName>
</protein>
<organism evidence="1 2">
    <name type="scientific">Crotalaria pallida</name>
    <name type="common">Smooth rattlebox</name>
    <name type="synonym">Crotalaria striata</name>
    <dbReference type="NCBI Taxonomy" id="3830"/>
    <lineage>
        <taxon>Eukaryota</taxon>
        <taxon>Viridiplantae</taxon>
        <taxon>Streptophyta</taxon>
        <taxon>Embryophyta</taxon>
        <taxon>Tracheophyta</taxon>
        <taxon>Spermatophyta</taxon>
        <taxon>Magnoliopsida</taxon>
        <taxon>eudicotyledons</taxon>
        <taxon>Gunneridae</taxon>
        <taxon>Pentapetalae</taxon>
        <taxon>rosids</taxon>
        <taxon>fabids</taxon>
        <taxon>Fabales</taxon>
        <taxon>Fabaceae</taxon>
        <taxon>Papilionoideae</taxon>
        <taxon>50 kb inversion clade</taxon>
        <taxon>genistoids sensu lato</taxon>
        <taxon>core genistoids</taxon>
        <taxon>Crotalarieae</taxon>
        <taxon>Crotalaria</taxon>
    </lineage>
</organism>
<dbReference type="PANTHER" id="PTHR31972">
    <property type="entry name" value="EXPRESSED PROTEIN"/>
    <property type="match status" value="1"/>
</dbReference>
<dbReference type="Pfam" id="PF05910">
    <property type="entry name" value="DUF868"/>
    <property type="match status" value="1"/>
</dbReference>
<reference evidence="1 2" key="1">
    <citation type="submission" date="2024-01" db="EMBL/GenBank/DDBJ databases">
        <title>The genomes of 5 underutilized Papilionoideae crops provide insights into root nodulation and disease resistanc.</title>
        <authorList>
            <person name="Yuan L."/>
        </authorList>
    </citation>
    <scope>NUCLEOTIDE SEQUENCE [LARGE SCALE GENOMIC DNA]</scope>
    <source>
        <strain evidence="1">ZHUSHIDOU_FW_LH</strain>
        <tissue evidence="1">Leaf</tissue>
    </source>
</reference>
<proteinExistence type="predicted"/>
<keyword evidence="2" id="KW-1185">Reference proteome</keyword>
<comment type="caution">
    <text evidence="1">The sequence shown here is derived from an EMBL/GenBank/DDBJ whole genome shotgun (WGS) entry which is preliminary data.</text>
</comment>
<dbReference type="PANTHER" id="PTHR31972:SF4">
    <property type="entry name" value="DUF868 DOMAIN-CONTAINING PROTEIN"/>
    <property type="match status" value="1"/>
</dbReference>
<dbReference type="AlphaFoldDB" id="A0AAN9HNB5"/>
<dbReference type="Proteomes" id="UP001372338">
    <property type="component" value="Unassembled WGS sequence"/>
</dbReference>
<evidence type="ECO:0008006" key="3">
    <source>
        <dbReference type="Google" id="ProtNLM"/>
    </source>
</evidence>
<name>A0AAN9HNB5_CROPI</name>